<protein>
    <recommendedName>
        <fullName evidence="2">STAS domain-containing protein</fullName>
    </recommendedName>
</protein>
<reference evidence="3 4" key="1">
    <citation type="submission" date="2020-03" db="EMBL/GenBank/DDBJ databases">
        <title>Whole genome shotgun sequence of Phytohabitans houttuyneae NBRC 108639.</title>
        <authorList>
            <person name="Komaki H."/>
            <person name="Tamura T."/>
        </authorList>
    </citation>
    <scope>NUCLEOTIDE SEQUENCE [LARGE SCALE GENOMIC DNA]</scope>
    <source>
        <strain evidence="3 4">NBRC 108639</strain>
    </source>
</reference>
<accession>A0A6V8KI01</accession>
<comment type="caution">
    <text evidence="3">The sequence shown here is derived from an EMBL/GenBank/DDBJ whole genome shotgun (WGS) entry which is preliminary data.</text>
</comment>
<dbReference type="CDD" id="cd07043">
    <property type="entry name" value="STAS_anti-anti-sigma_factors"/>
    <property type="match status" value="1"/>
</dbReference>
<dbReference type="Gene3D" id="3.30.750.24">
    <property type="entry name" value="STAS domain"/>
    <property type="match status" value="1"/>
</dbReference>
<name>A0A6V8KI01_9ACTN</name>
<evidence type="ECO:0000313" key="3">
    <source>
        <dbReference type="EMBL" id="GFJ81729.1"/>
    </source>
</evidence>
<keyword evidence="4" id="KW-1185">Reference proteome</keyword>
<evidence type="ECO:0000259" key="2">
    <source>
        <dbReference type="PROSITE" id="PS50801"/>
    </source>
</evidence>
<gene>
    <name evidence="3" type="ORF">Phou_059090</name>
</gene>
<dbReference type="InterPro" id="IPR036513">
    <property type="entry name" value="STAS_dom_sf"/>
</dbReference>
<dbReference type="InterPro" id="IPR002645">
    <property type="entry name" value="STAS_dom"/>
</dbReference>
<dbReference type="RefSeq" id="WP_173061329.1">
    <property type="nucleotide sequence ID" value="NZ_BAABGO010000022.1"/>
</dbReference>
<dbReference type="SUPFAM" id="SSF52091">
    <property type="entry name" value="SpoIIaa-like"/>
    <property type="match status" value="1"/>
</dbReference>
<reference evidence="3 4" key="2">
    <citation type="submission" date="2020-03" db="EMBL/GenBank/DDBJ databases">
        <authorList>
            <person name="Ichikawa N."/>
            <person name="Kimura A."/>
            <person name="Kitahashi Y."/>
            <person name="Uohara A."/>
        </authorList>
    </citation>
    <scope>NUCLEOTIDE SEQUENCE [LARGE SCALE GENOMIC DNA]</scope>
    <source>
        <strain evidence="3 4">NBRC 108639</strain>
    </source>
</reference>
<proteinExistence type="predicted"/>
<dbReference type="Proteomes" id="UP000482800">
    <property type="component" value="Unassembled WGS sequence"/>
</dbReference>
<feature type="region of interest" description="Disordered" evidence="1">
    <location>
        <begin position="120"/>
        <end position="143"/>
    </location>
</feature>
<dbReference type="EMBL" id="BLPF01000002">
    <property type="protein sequence ID" value="GFJ81729.1"/>
    <property type="molecule type" value="Genomic_DNA"/>
</dbReference>
<evidence type="ECO:0000256" key="1">
    <source>
        <dbReference type="SAM" id="MobiDB-lite"/>
    </source>
</evidence>
<organism evidence="3 4">
    <name type="scientific">Phytohabitans houttuyneae</name>
    <dbReference type="NCBI Taxonomy" id="1076126"/>
    <lineage>
        <taxon>Bacteria</taxon>
        <taxon>Bacillati</taxon>
        <taxon>Actinomycetota</taxon>
        <taxon>Actinomycetes</taxon>
        <taxon>Micromonosporales</taxon>
        <taxon>Micromonosporaceae</taxon>
    </lineage>
</organism>
<dbReference type="InterPro" id="IPR058548">
    <property type="entry name" value="MlaB-like_STAS"/>
</dbReference>
<feature type="domain" description="STAS" evidence="2">
    <location>
        <begin position="14"/>
        <end position="95"/>
    </location>
</feature>
<dbReference type="PROSITE" id="PS50801">
    <property type="entry name" value="STAS"/>
    <property type="match status" value="1"/>
</dbReference>
<sequence length="143" mass="15296">MTLSIAHLHPRDGDLVVLALHGTLDQQTARQLGAAITAETARTPRPRSIVVDLTDVERVDHAGVGCLVSGNRACAAAGVGLAVRGTSPLIRALLQFHPGHPVPSEPIAQWCTPVRPPRRVRRRPAAGAGPRFVSTHTRPRRGR</sequence>
<evidence type="ECO:0000313" key="4">
    <source>
        <dbReference type="Proteomes" id="UP000482800"/>
    </source>
</evidence>
<dbReference type="AlphaFoldDB" id="A0A6V8KI01"/>
<dbReference type="Pfam" id="PF13466">
    <property type="entry name" value="STAS_2"/>
    <property type="match status" value="1"/>
</dbReference>